<sequence>MNSKIRGLGKAKAGRESRGYEYLKTLKHLVFSILKIMKNVLKISSGNKKRAGALF</sequence>
<dbReference type="RefSeq" id="WP_252110521.1">
    <property type="nucleotide sequence ID" value="NZ_JAMSCK010000001.1"/>
</dbReference>
<reference evidence="1" key="1">
    <citation type="submission" date="2022-06" db="EMBL/GenBank/DDBJ databases">
        <title>Gramella sediminis sp. nov., isolated from deep-sea sediment of the Indian Ocean.</title>
        <authorList>
            <person name="Yang L."/>
        </authorList>
    </citation>
    <scope>NUCLEOTIDE SEQUENCE</scope>
    <source>
        <strain evidence="1">HMD3159</strain>
    </source>
</reference>
<name>A0ABT0YXC2_9FLAO</name>
<gene>
    <name evidence="1" type="ORF">NE848_01935</name>
</gene>
<protein>
    <recommendedName>
        <fullName evidence="3">Transposase</fullName>
    </recommendedName>
</protein>
<dbReference type="EMBL" id="JAMSCK010000001">
    <property type="protein sequence ID" value="MCM8568117.1"/>
    <property type="molecule type" value="Genomic_DNA"/>
</dbReference>
<evidence type="ECO:0000313" key="2">
    <source>
        <dbReference type="Proteomes" id="UP001155077"/>
    </source>
</evidence>
<organism evidence="1 2">
    <name type="scientific">Gramella jeungdoensis</name>
    <dbReference type="NCBI Taxonomy" id="708091"/>
    <lineage>
        <taxon>Bacteria</taxon>
        <taxon>Pseudomonadati</taxon>
        <taxon>Bacteroidota</taxon>
        <taxon>Flavobacteriia</taxon>
        <taxon>Flavobacteriales</taxon>
        <taxon>Flavobacteriaceae</taxon>
        <taxon>Christiangramia</taxon>
    </lineage>
</organism>
<keyword evidence="2" id="KW-1185">Reference proteome</keyword>
<evidence type="ECO:0008006" key="3">
    <source>
        <dbReference type="Google" id="ProtNLM"/>
    </source>
</evidence>
<comment type="caution">
    <text evidence="1">The sequence shown here is derived from an EMBL/GenBank/DDBJ whole genome shotgun (WGS) entry which is preliminary data.</text>
</comment>
<accession>A0ABT0YXC2</accession>
<dbReference type="Proteomes" id="UP001155077">
    <property type="component" value="Unassembled WGS sequence"/>
</dbReference>
<evidence type="ECO:0000313" key="1">
    <source>
        <dbReference type="EMBL" id="MCM8568117.1"/>
    </source>
</evidence>
<proteinExistence type="predicted"/>